<name>A0AAE3NQX1_9RHOB</name>
<dbReference type="InterPro" id="IPR019405">
    <property type="entry name" value="Lactonase_7-beta_prop"/>
</dbReference>
<dbReference type="Gene3D" id="2.130.10.10">
    <property type="entry name" value="YVTN repeat-like/Quinoprotein amine dehydrogenase"/>
    <property type="match status" value="1"/>
</dbReference>
<dbReference type="InterPro" id="IPR050282">
    <property type="entry name" value="Cycloisomerase_2"/>
</dbReference>
<accession>A0AAE3NQX1</accession>
<comment type="caution">
    <text evidence="3">The sequence shown here is derived from an EMBL/GenBank/DDBJ whole genome shotgun (WGS) entry which is preliminary data.</text>
</comment>
<dbReference type="InterPro" id="IPR015943">
    <property type="entry name" value="WD40/YVTN_repeat-like_dom_sf"/>
</dbReference>
<dbReference type="Pfam" id="PF10282">
    <property type="entry name" value="Lactonase"/>
    <property type="match status" value="2"/>
</dbReference>
<dbReference type="EMBL" id="JARGYC010000013">
    <property type="protein sequence ID" value="MDF0600447.1"/>
    <property type="molecule type" value="Genomic_DNA"/>
</dbReference>
<dbReference type="SUPFAM" id="SSF51004">
    <property type="entry name" value="C-terminal (heme d1) domain of cytochrome cd1-nitrite reductase"/>
    <property type="match status" value="1"/>
</dbReference>
<organism evidence="3 4">
    <name type="scientific">Psychromarinibacter sediminicola</name>
    <dbReference type="NCBI Taxonomy" id="3033385"/>
    <lineage>
        <taxon>Bacteria</taxon>
        <taxon>Pseudomonadati</taxon>
        <taxon>Pseudomonadota</taxon>
        <taxon>Alphaproteobacteria</taxon>
        <taxon>Rhodobacterales</taxon>
        <taxon>Paracoccaceae</taxon>
        <taxon>Psychromarinibacter</taxon>
    </lineage>
</organism>
<dbReference type="PANTHER" id="PTHR30344:SF1">
    <property type="entry name" value="6-PHOSPHOGLUCONOLACTONASE"/>
    <property type="match status" value="1"/>
</dbReference>
<keyword evidence="2" id="KW-0119">Carbohydrate metabolism</keyword>
<dbReference type="GO" id="GO:0017057">
    <property type="term" value="F:6-phosphogluconolactonase activity"/>
    <property type="evidence" value="ECO:0007669"/>
    <property type="project" value="TreeGrafter"/>
</dbReference>
<evidence type="ECO:0000256" key="1">
    <source>
        <dbReference type="ARBA" id="ARBA00005564"/>
    </source>
</evidence>
<keyword evidence="2" id="KW-0313">Glucose metabolism</keyword>
<dbReference type="RefSeq" id="WP_275566591.1">
    <property type="nucleotide sequence ID" value="NZ_JARGYC010000013.1"/>
</dbReference>
<evidence type="ECO:0000313" key="3">
    <source>
        <dbReference type="EMBL" id="MDF0600447.1"/>
    </source>
</evidence>
<dbReference type="InterPro" id="IPR011048">
    <property type="entry name" value="Haem_d1_sf"/>
</dbReference>
<dbReference type="Proteomes" id="UP001220964">
    <property type="component" value="Unassembled WGS sequence"/>
</dbReference>
<keyword evidence="4" id="KW-1185">Reference proteome</keyword>
<proteinExistence type="inferred from homology"/>
<comment type="similarity">
    <text evidence="1">Belongs to the cycloisomerase 2 family.</text>
</comment>
<dbReference type="PANTHER" id="PTHR30344">
    <property type="entry name" value="6-PHOSPHOGLUCONOLACTONASE-RELATED"/>
    <property type="match status" value="1"/>
</dbReference>
<dbReference type="AlphaFoldDB" id="A0AAE3NQX1"/>
<gene>
    <name evidence="3" type="ORF">P1J78_06875</name>
</gene>
<dbReference type="GO" id="GO:0006006">
    <property type="term" value="P:glucose metabolic process"/>
    <property type="evidence" value="ECO:0007669"/>
    <property type="project" value="UniProtKB-KW"/>
</dbReference>
<evidence type="ECO:0000313" key="4">
    <source>
        <dbReference type="Proteomes" id="UP001220964"/>
    </source>
</evidence>
<reference evidence="3" key="1">
    <citation type="submission" date="2023-03" db="EMBL/GenBank/DDBJ databases">
        <title>Multiphase analysis and comparison of six strains from genera Psychromarinibacter, Lutimaribacter, and Maritimibacter, including a novel species: Psychromarinibacter sediminicola sp. nov.</title>
        <authorList>
            <person name="Wang Y.-H."/>
            <person name="Ye M.-Q."/>
            <person name="Du Z.-J."/>
        </authorList>
    </citation>
    <scope>NUCLEOTIDE SEQUENCE</scope>
    <source>
        <strain evidence="3">C21-152</strain>
    </source>
</reference>
<evidence type="ECO:0000256" key="2">
    <source>
        <dbReference type="ARBA" id="ARBA00022526"/>
    </source>
</evidence>
<sequence length="406" mass="43362">MAGRDVVYASLGPLLRVFGLDTGTGALTRRQELHCDEVVQHGWANRARSRLYVVTSGSGPMTAPKRPDHFVRAYAIGTDGRLTPLQEPVRLRNRPLFATLDAGEAFLLIAYNAPSDVTVHRLDAAGAVAEEVPQDPLYFGTTVHQVRVSPRGDVAFVPACAHDPAGIPAGCLDLFGYAAGRLSPRGRIGADPARAPAWRGVRNGAQGFAARHVAFHPTRPWMYLVLEAQNEVQLYDIAGGLPGPRPRHVAGTLAEAPTGRSRQLASAVHVHPGGRFLYVTNRAWETEPDGDRAVFVGGANTVAAFALDPETGEPRPIQQVDTGGIFPRTFGMDAAGRALVVGNQEPFWIRSDGAVRRVPPGLAVFGIGGDGRLSLLNRHAFEADGGVCFWTTTLTLDAAPAPDFSP</sequence>
<protein>
    <submittedName>
        <fullName evidence="3">Beta-propeller fold lactonase family protein</fullName>
    </submittedName>
</protein>